<dbReference type="Gene3D" id="2.40.30.10">
    <property type="entry name" value="Translation factors"/>
    <property type="match status" value="1"/>
</dbReference>
<dbReference type="InterPro" id="IPR001041">
    <property type="entry name" value="2Fe-2S_ferredoxin-type"/>
</dbReference>
<dbReference type="CDD" id="cd06185">
    <property type="entry name" value="PDR_like"/>
    <property type="match status" value="1"/>
</dbReference>
<dbReference type="EMBL" id="CP002056">
    <property type="protein sequence ID" value="ADI29776.1"/>
    <property type="molecule type" value="Genomic_DNA"/>
</dbReference>
<dbReference type="PROSITE" id="PS51384">
    <property type="entry name" value="FAD_FR"/>
    <property type="match status" value="1"/>
</dbReference>
<feature type="domain" description="2Fe-2S ferredoxin-type" evidence="7">
    <location>
        <begin position="230"/>
        <end position="317"/>
    </location>
</feature>
<dbReference type="SUPFAM" id="SSF63380">
    <property type="entry name" value="Riboflavin synthase domain-like"/>
    <property type="match status" value="1"/>
</dbReference>
<dbReference type="Pfam" id="PF22290">
    <property type="entry name" value="DmmA-like_N"/>
    <property type="match status" value="1"/>
</dbReference>
<dbReference type="PANTHER" id="PTHR47354">
    <property type="entry name" value="NADH OXIDOREDUCTASE HCR"/>
    <property type="match status" value="1"/>
</dbReference>
<keyword evidence="2" id="KW-0001">2Fe-2S</keyword>
<dbReference type="OrthoDB" id="544091at2"/>
<keyword evidence="4" id="KW-0560">Oxidoreductase</keyword>
<evidence type="ECO:0000256" key="4">
    <source>
        <dbReference type="ARBA" id="ARBA00023002"/>
    </source>
</evidence>
<evidence type="ECO:0000256" key="6">
    <source>
        <dbReference type="ARBA" id="ARBA00023014"/>
    </source>
</evidence>
<dbReference type="SUPFAM" id="SSF54292">
    <property type="entry name" value="2Fe-2S ferredoxin-like"/>
    <property type="match status" value="1"/>
</dbReference>
<keyword evidence="3" id="KW-0479">Metal-binding</keyword>
<dbReference type="PANTHER" id="PTHR47354:SF1">
    <property type="entry name" value="CARNITINE MONOOXYGENASE REDUCTASE SUBUNIT"/>
    <property type="match status" value="1"/>
</dbReference>
<protein>
    <submittedName>
        <fullName evidence="9">Ferredoxin</fullName>
    </submittedName>
</protein>
<proteinExistence type="predicted"/>
<keyword evidence="10" id="KW-1185">Reference proteome</keyword>
<dbReference type="Pfam" id="PF00111">
    <property type="entry name" value="Fer2"/>
    <property type="match status" value="1"/>
</dbReference>
<dbReference type="HOGENOM" id="CLU_003827_17_0_4"/>
<dbReference type="GO" id="GO:0051537">
    <property type="term" value="F:2 iron, 2 sulfur cluster binding"/>
    <property type="evidence" value="ECO:0007669"/>
    <property type="project" value="UniProtKB-KW"/>
</dbReference>
<dbReference type="InterPro" id="IPR039261">
    <property type="entry name" value="FNR_nucleotide-bd"/>
</dbReference>
<dbReference type="Gene3D" id="3.10.20.30">
    <property type="match status" value="1"/>
</dbReference>
<evidence type="ECO:0000256" key="1">
    <source>
        <dbReference type="ARBA" id="ARBA00022630"/>
    </source>
</evidence>
<gene>
    <name evidence="9" type="ordered locus">M301_1393</name>
</gene>
<reference evidence="10" key="1">
    <citation type="submission" date="2010-05" db="EMBL/GenBank/DDBJ databases">
        <title>Complete sequence of Methylotenera sp. 301.</title>
        <authorList>
            <person name="Lucas S."/>
            <person name="Copeland A."/>
            <person name="Lapidus A."/>
            <person name="Cheng J.-F."/>
            <person name="Bruce D."/>
            <person name="Goodwin L."/>
            <person name="Pitluck S."/>
            <person name="Clum A."/>
            <person name="Land M."/>
            <person name="Hauser L."/>
            <person name="Kyrpides N."/>
            <person name="Ivanova N."/>
            <person name="Chistoservova L."/>
            <person name="Kalyuzhnaya M."/>
            <person name="Woyke T."/>
        </authorList>
    </citation>
    <scope>NUCLEOTIDE SEQUENCE [LARGE SCALE GENOMIC DNA]</scope>
    <source>
        <strain evidence="10">301</strain>
    </source>
</reference>
<dbReference type="InterPro" id="IPR054582">
    <property type="entry name" value="DmmA-like_N"/>
</dbReference>
<dbReference type="Proteomes" id="UP000000383">
    <property type="component" value="Chromosome"/>
</dbReference>
<dbReference type="InterPro" id="IPR017938">
    <property type="entry name" value="Riboflavin_synthase-like_b-brl"/>
</dbReference>
<keyword evidence="1" id="KW-0285">Flavoprotein</keyword>
<dbReference type="AlphaFoldDB" id="D7DI91"/>
<evidence type="ECO:0000313" key="9">
    <source>
        <dbReference type="EMBL" id="ADI29776.1"/>
    </source>
</evidence>
<keyword evidence="5" id="KW-0408">Iron</keyword>
<evidence type="ECO:0000256" key="5">
    <source>
        <dbReference type="ARBA" id="ARBA00023004"/>
    </source>
</evidence>
<sequence>MSMIDIKVAAVEQVTPLVKHFTFVKRDGSPFPAFSGGSHVVVSMNVGGRVHRNPYSLMGSPADTDAYHISVRKQEQSRGGSVFMHENVEVGTSLQITYPVNLFSLAKKAHKHILIAGGIGITPFMSQLIDLNRLNANFELHYAFRSPEHGAFADKLKAICSDKLHCYADSKGERLDLLALLSKQPLGTHVYVCGPNPMVVAVIETARNLGWPENHIHSEQFLSPGIGEPFKIQLAKSNIEVHVPAEMSMLEAIEAAGVEADYLCRGGVCGRCEVNVLESDGALLHHDHFLTDAEKAAGKKIMPCVSRARCDRLVLDL</sequence>
<evidence type="ECO:0000256" key="3">
    <source>
        <dbReference type="ARBA" id="ARBA00022723"/>
    </source>
</evidence>
<dbReference type="CDD" id="cd00207">
    <property type="entry name" value="fer2"/>
    <property type="match status" value="1"/>
</dbReference>
<dbReference type="Gene3D" id="3.40.50.80">
    <property type="entry name" value="Nucleotide-binding domain of ferredoxin-NADP reductase (FNR) module"/>
    <property type="match status" value="1"/>
</dbReference>
<dbReference type="InterPro" id="IPR036010">
    <property type="entry name" value="2Fe-2S_ferredoxin-like_sf"/>
</dbReference>
<dbReference type="GO" id="GO:0046872">
    <property type="term" value="F:metal ion binding"/>
    <property type="evidence" value="ECO:0007669"/>
    <property type="project" value="UniProtKB-KW"/>
</dbReference>
<name>D7DI91_METV0</name>
<dbReference type="RefSeq" id="WP_013148088.1">
    <property type="nucleotide sequence ID" value="NC_014207.1"/>
</dbReference>
<dbReference type="InterPro" id="IPR017927">
    <property type="entry name" value="FAD-bd_FR_type"/>
</dbReference>
<evidence type="ECO:0000259" key="8">
    <source>
        <dbReference type="PROSITE" id="PS51384"/>
    </source>
</evidence>
<dbReference type="GO" id="GO:0016491">
    <property type="term" value="F:oxidoreductase activity"/>
    <property type="evidence" value="ECO:0007669"/>
    <property type="project" value="UniProtKB-KW"/>
</dbReference>
<dbReference type="eggNOG" id="COG1018">
    <property type="taxonomic scope" value="Bacteria"/>
</dbReference>
<evidence type="ECO:0000313" key="10">
    <source>
        <dbReference type="Proteomes" id="UP000000383"/>
    </source>
</evidence>
<evidence type="ECO:0000259" key="7">
    <source>
        <dbReference type="PROSITE" id="PS51085"/>
    </source>
</evidence>
<accession>D7DI91</accession>
<dbReference type="KEGG" id="meh:M301_1393"/>
<organism evidence="9 10">
    <name type="scientific">Methylotenera versatilis (strain 301)</name>
    <dbReference type="NCBI Taxonomy" id="666681"/>
    <lineage>
        <taxon>Bacteria</taxon>
        <taxon>Pseudomonadati</taxon>
        <taxon>Pseudomonadota</taxon>
        <taxon>Betaproteobacteria</taxon>
        <taxon>Nitrosomonadales</taxon>
        <taxon>Methylophilaceae</taxon>
        <taxon>Methylotenera</taxon>
    </lineage>
</organism>
<dbReference type="STRING" id="666681.M301_1393"/>
<evidence type="ECO:0000256" key="2">
    <source>
        <dbReference type="ARBA" id="ARBA00022714"/>
    </source>
</evidence>
<reference evidence="9 10" key="2">
    <citation type="journal article" date="2011" name="J. Bacteriol.">
        <title>Genomes of three methylotrophs from a single niche uncover genetic and metabolic divergence of Methylophilaceae.</title>
        <authorList>
            <person name="Lapidus A."/>
            <person name="Clum A."/>
            <person name="Labutti K."/>
            <person name="Kaluzhnaya M.G."/>
            <person name="Lim S."/>
            <person name="Beck D.A."/>
            <person name="Glavina Del Rio T."/>
            <person name="Nolan M."/>
            <person name="Mavromatis K."/>
            <person name="Huntemann M."/>
            <person name="Lucas S."/>
            <person name="Lidstrom M.E."/>
            <person name="Ivanova N."/>
            <person name="Chistoserdova L."/>
        </authorList>
    </citation>
    <scope>NUCLEOTIDE SEQUENCE [LARGE SCALE GENOMIC DNA]</scope>
    <source>
        <strain evidence="9 10">301</strain>
    </source>
</reference>
<keyword evidence="6" id="KW-0411">Iron-sulfur</keyword>
<dbReference type="InterPro" id="IPR012675">
    <property type="entry name" value="Beta-grasp_dom_sf"/>
</dbReference>
<dbReference type="PRINTS" id="PR00409">
    <property type="entry name" value="PHDIOXRDTASE"/>
</dbReference>
<dbReference type="PROSITE" id="PS51085">
    <property type="entry name" value="2FE2S_FER_2"/>
    <property type="match status" value="1"/>
</dbReference>
<feature type="domain" description="FAD-binding FR-type" evidence="8">
    <location>
        <begin position="1"/>
        <end position="106"/>
    </location>
</feature>
<dbReference type="InterPro" id="IPR050415">
    <property type="entry name" value="MRET"/>
</dbReference>
<dbReference type="SUPFAM" id="SSF52343">
    <property type="entry name" value="Ferredoxin reductase-like, C-terminal NADP-linked domain"/>
    <property type="match status" value="1"/>
</dbReference>